<keyword evidence="2" id="KW-0732">Signal</keyword>
<dbReference type="EMBL" id="LCNM01000001">
    <property type="protein sequence ID" value="KKU57018.1"/>
    <property type="molecule type" value="Genomic_DNA"/>
</dbReference>
<sequence>MTVKSNIYQALYRLDLFLRRQPGPLILSYHSLSASGWKYAVPLACFQAHIRLLLSTGWKPVSLGEINRYYSQKVSLPRLCFAVTFDDGFTSVLQAKKFLHRYRIRPALFVIADPTRLEPGQISSSEPRLNWGQIRSLARSGWEIGCHSLTHPDFSRLTTPQLSRQTRTAKKLLEKQLGRTVPYFAYPKGRFSPAAVVAVKASGFSLGLTVQPDYFKSSSHPWLLPRLGLENWVTPDLFLPFISPAAVGLRRLKSRL</sequence>
<proteinExistence type="predicted"/>
<dbReference type="PANTHER" id="PTHR34216:SF3">
    <property type="entry name" value="POLY-BETA-1,6-N-ACETYL-D-GLUCOSAMINE N-DEACETYLASE"/>
    <property type="match status" value="1"/>
</dbReference>
<evidence type="ECO:0000259" key="3">
    <source>
        <dbReference type="PROSITE" id="PS51677"/>
    </source>
</evidence>
<dbReference type="SUPFAM" id="SSF88713">
    <property type="entry name" value="Glycoside hydrolase/deacetylase"/>
    <property type="match status" value="1"/>
</dbReference>
<protein>
    <submittedName>
        <fullName evidence="4">Polysaccharide deacetylase</fullName>
    </submittedName>
</protein>
<gene>
    <name evidence="4" type="ORF">UX78_C0001G0071</name>
</gene>
<evidence type="ECO:0000313" key="4">
    <source>
        <dbReference type="EMBL" id="KKU57018.1"/>
    </source>
</evidence>
<dbReference type="AlphaFoldDB" id="A0A0G1TS64"/>
<dbReference type="PROSITE" id="PS51677">
    <property type="entry name" value="NODB"/>
    <property type="match status" value="1"/>
</dbReference>
<dbReference type="Pfam" id="PF01522">
    <property type="entry name" value="Polysacc_deac_1"/>
    <property type="match status" value="1"/>
</dbReference>
<dbReference type="InterPro" id="IPR002509">
    <property type="entry name" value="NODB_dom"/>
</dbReference>
<dbReference type="GO" id="GO:0005576">
    <property type="term" value="C:extracellular region"/>
    <property type="evidence" value="ECO:0007669"/>
    <property type="project" value="UniProtKB-SubCell"/>
</dbReference>
<reference evidence="4 5" key="1">
    <citation type="journal article" date="2015" name="Nature">
        <title>rRNA introns, odd ribosomes, and small enigmatic genomes across a large radiation of phyla.</title>
        <authorList>
            <person name="Brown C.T."/>
            <person name="Hug L.A."/>
            <person name="Thomas B.C."/>
            <person name="Sharon I."/>
            <person name="Castelle C.J."/>
            <person name="Singh A."/>
            <person name="Wilkins M.J."/>
            <person name="Williams K.H."/>
            <person name="Banfield J.F."/>
        </authorList>
    </citation>
    <scope>NUCLEOTIDE SEQUENCE [LARGE SCALE GENOMIC DNA]</scope>
</reference>
<dbReference type="CDD" id="cd10918">
    <property type="entry name" value="CE4_NodB_like_5s_6s"/>
    <property type="match status" value="1"/>
</dbReference>
<dbReference type="Proteomes" id="UP000034607">
    <property type="component" value="Unassembled WGS sequence"/>
</dbReference>
<name>A0A0G1TS64_9BACT</name>
<evidence type="ECO:0000256" key="2">
    <source>
        <dbReference type="ARBA" id="ARBA00022729"/>
    </source>
</evidence>
<dbReference type="PANTHER" id="PTHR34216">
    <property type="match status" value="1"/>
</dbReference>
<comment type="subcellular location">
    <subcellularLocation>
        <location evidence="1">Secreted</location>
    </subcellularLocation>
</comment>
<dbReference type="InterPro" id="IPR051398">
    <property type="entry name" value="Polysacch_Deacetylase"/>
</dbReference>
<evidence type="ECO:0000256" key="1">
    <source>
        <dbReference type="ARBA" id="ARBA00004613"/>
    </source>
</evidence>
<accession>A0A0G1TS64</accession>
<dbReference type="InterPro" id="IPR011330">
    <property type="entry name" value="Glyco_hydro/deAcase_b/a-brl"/>
</dbReference>
<evidence type="ECO:0000313" key="5">
    <source>
        <dbReference type="Proteomes" id="UP000034607"/>
    </source>
</evidence>
<organism evidence="4 5">
    <name type="scientific">Candidatus Amesbacteria bacterium GW2011_GWA2_47_11</name>
    <dbReference type="NCBI Taxonomy" id="1618357"/>
    <lineage>
        <taxon>Bacteria</taxon>
        <taxon>Candidatus Amesiibacteriota</taxon>
    </lineage>
</organism>
<dbReference type="Gene3D" id="3.20.20.370">
    <property type="entry name" value="Glycoside hydrolase/deacetylase"/>
    <property type="match status" value="1"/>
</dbReference>
<comment type="caution">
    <text evidence="4">The sequence shown here is derived from an EMBL/GenBank/DDBJ whole genome shotgun (WGS) entry which is preliminary data.</text>
</comment>
<dbReference type="GO" id="GO:0005975">
    <property type="term" value="P:carbohydrate metabolic process"/>
    <property type="evidence" value="ECO:0007669"/>
    <property type="project" value="InterPro"/>
</dbReference>
<feature type="domain" description="NodB homology" evidence="3">
    <location>
        <begin position="79"/>
        <end position="256"/>
    </location>
</feature>
<dbReference type="GO" id="GO:0016810">
    <property type="term" value="F:hydrolase activity, acting on carbon-nitrogen (but not peptide) bonds"/>
    <property type="evidence" value="ECO:0007669"/>
    <property type="project" value="InterPro"/>
</dbReference>